<evidence type="ECO:0008006" key="8">
    <source>
        <dbReference type="Google" id="ProtNLM"/>
    </source>
</evidence>
<dbReference type="InterPro" id="IPR040092">
    <property type="entry name" value="TBRG1"/>
</dbReference>
<dbReference type="EMBL" id="MBFT01000125">
    <property type="protein sequence ID" value="PVU96984.1"/>
    <property type="molecule type" value="Genomic_DNA"/>
</dbReference>
<dbReference type="Pfam" id="PF05964">
    <property type="entry name" value="FYRN"/>
    <property type="match status" value="2"/>
</dbReference>
<feature type="compositionally biased region" description="Polar residues" evidence="4">
    <location>
        <begin position="457"/>
        <end position="471"/>
    </location>
</feature>
<comment type="subcellular location">
    <subcellularLocation>
        <location evidence="1">Nucleus</location>
    </subcellularLocation>
</comment>
<feature type="transmembrane region" description="Helical" evidence="5">
    <location>
        <begin position="66"/>
        <end position="86"/>
    </location>
</feature>
<protein>
    <recommendedName>
        <fullName evidence="8">FYR N-terminal domain-containing protein</fullName>
    </recommendedName>
</protein>
<feature type="transmembrane region" description="Helical" evidence="5">
    <location>
        <begin position="16"/>
        <end position="39"/>
    </location>
</feature>
<keyword evidence="3" id="KW-0175">Coiled coil</keyword>
<evidence type="ECO:0000313" key="6">
    <source>
        <dbReference type="EMBL" id="PVU96984.1"/>
    </source>
</evidence>
<dbReference type="OrthoDB" id="285793at2759"/>
<dbReference type="SMART" id="SM00541">
    <property type="entry name" value="FYRN"/>
    <property type="match status" value="2"/>
</dbReference>
<dbReference type="Gene3D" id="3.30.160.360">
    <property type="match status" value="2"/>
</dbReference>
<feature type="transmembrane region" description="Helical" evidence="5">
    <location>
        <begin position="126"/>
        <end position="148"/>
    </location>
</feature>
<name>A0A2T9YXF6_9FUNG</name>
<comment type="caution">
    <text evidence="6">The sequence shown here is derived from an EMBL/GenBank/DDBJ whole genome shotgun (WGS) entry which is preliminary data.</text>
</comment>
<keyword evidence="5" id="KW-1133">Transmembrane helix</keyword>
<dbReference type="PROSITE" id="PS51542">
    <property type="entry name" value="FYRN"/>
    <property type="match status" value="2"/>
</dbReference>
<evidence type="ECO:0000256" key="4">
    <source>
        <dbReference type="SAM" id="MobiDB-lite"/>
    </source>
</evidence>
<feature type="region of interest" description="Disordered" evidence="4">
    <location>
        <begin position="453"/>
        <end position="485"/>
    </location>
</feature>
<feature type="compositionally biased region" description="Low complexity" evidence="4">
    <location>
        <begin position="472"/>
        <end position="485"/>
    </location>
</feature>
<dbReference type="Proteomes" id="UP000245699">
    <property type="component" value="Unassembled WGS sequence"/>
</dbReference>
<feature type="transmembrane region" description="Helical" evidence="5">
    <location>
        <begin position="203"/>
        <end position="225"/>
    </location>
</feature>
<dbReference type="Pfam" id="PF05965">
    <property type="entry name" value="FYRC"/>
    <property type="match status" value="2"/>
</dbReference>
<dbReference type="PANTHER" id="PTHR22715:SF0">
    <property type="entry name" value="TRANSFORMING GROWTH FACTOR BETA REGULATOR 1"/>
    <property type="match status" value="1"/>
</dbReference>
<evidence type="ECO:0000256" key="3">
    <source>
        <dbReference type="SAM" id="Coils"/>
    </source>
</evidence>
<keyword evidence="2" id="KW-0539">Nucleus</keyword>
<gene>
    <name evidence="6" type="ORF">BB559_002172</name>
</gene>
<dbReference type="PROSITE" id="PS51543">
    <property type="entry name" value="FYRC"/>
    <property type="match status" value="2"/>
</dbReference>
<dbReference type="InterPro" id="IPR003888">
    <property type="entry name" value="FYrich_N"/>
</dbReference>
<keyword evidence="5" id="KW-0812">Transmembrane</keyword>
<evidence type="ECO:0000313" key="7">
    <source>
        <dbReference type="Proteomes" id="UP000245699"/>
    </source>
</evidence>
<dbReference type="GO" id="GO:0005634">
    <property type="term" value="C:nucleus"/>
    <property type="evidence" value="ECO:0007669"/>
    <property type="project" value="UniProtKB-SubCell"/>
</dbReference>
<evidence type="ECO:0000256" key="5">
    <source>
        <dbReference type="SAM" id="Phobius"/>
    </source>
</evidence>
<feature type="coiled-coil region" evidence="3">
    <location>
        <begin position="636"/>
        <end position="663"/>
    </location>
</feature>
<dbReference type="SMART" id="SM00542">
    <property type="entry name" value="FYRC"/>
    <property type="match status" value="2"/>
</dbReference>
<keyword evidence="5" id="KW-0472">Membrane</keyword>
<organism evidence="6 7">
    <name type="scientific">Furculomyces boomerangus</name>
    <dbReference type="NCBI Taxonomy" id="61424"/>
    <lineage>
        <taxon>Eukaryota</taxon>
        <taxon>Fungi</taxon>
        <taxon>Fungi incertae sedis</taxon>
        <taxon>Zoopagomycota</taxon>
        <taxon>Kickxellomycotina</taxon>
        <taxon>Harpellomycetes</taxon>
        <taxon>Harpellales</taxon>
        <taxon>Harpellaceae</taxon>
        <taxon>Furculomyces</taxon>
    </lineage>
</organism>
<accession>A0A2T9YXF6</accession>
<feature type="transmembrane region" description="Helical" evidence="5">
    <location>
        <begin position="177"/>
        <end position="196"/>
    </location>
</feature>
<feature type="transmembrane region" description="Helical" evidence="5">
    <location>
        <begin position="92"/>
        <end position="114"/>
    </location>
</feature>
<feature type="transmembrane region" description="Helical" evidence="5">
    <location>
        <begin position="231"/>
        <end position="255"/>
    </location>
</feature>
<evidence type="ECO:0000256" key="2">
    <source>
        <dbReference type="ARBA" id="ARBA00023242"/>
    </source>
</evidence>
<dbReference type="GO" id="GO:0051726">
    <property type="term" value="P:regulation of cell cycle"/>
    <property type="evidence" value="ECO:0007669"/>
    <property type="project" value="TreeGrafter"/>
</dbReference>
<evidence type="ECO:0000256" key="1">
    <source>
        <dbReference type="ARBA" id="ARBA00004123"/>
    </source>
</evidence>
<keyword evidence="7" id="KW-1185">Reference proteome</keyword>
<dbReference type="STRING" id="61424.A0A2T9YXF6"/>
<sequence>MGLKNPFLSGGQWSNWAYVYASIVSLQVLALICIQILCLSKASKKLAMIEDSNTNGYLATKITYNINGWILIVMSLLEAGFVFIKLKMKNEILGFFTLVLDFSLGVQSIIQLCYVMKPILKTGTLVISHTLLLVMLLVLFPVKTYIFLKLKSNFGWLVYRALGPNLTMRKSYYKQQLLVGSLFLNSVYIFNFWLPFTTWGSSSVIPLLFALGLVLLLISLIYFSVYQEMKWLYNICFVVHVILVAVLLCMLVFAGKRNSSSGYNKKTHLYFGVMTLLLHILVSVSLFLARSTLGVGLRNQLNEIHILMRTQIDLEEINDTSRMTKMPATRHGIQSLTKMLDDLALQQRKSLDNHNKTKTSFEENEKDQKLNDFSSSISTDIDYKLEYNNALDLKKDALVSPTNKSTDLFESFYSYNPSKLLRSGSSNSSLDLSTIPKMSSFQQPIPDTKKHLITDPKNINSNSKHSSMDVTSSPHSHNNSLNSDNTGLKVPAKALLIDKKTDYRYSVRAMGRDLKTPLQGLDTLANTAQKLCDIIDHNSEESVIPEKSKAFYLENNKPFEENSLVDDRKLFTKTKSISLPGIHNVGIRSGYSKEVDTPILPQIRNNIWEDEILKNAKSLTLTDFDNMNSKTLFENYACLLNRVAKLEKNERQLKIELNKSKEYAKYLQNMTKNGHNSYDNNNTLHFYEDQLESPGYFNNIKNKKIRSQVNISYNNPNYNGEEILKEHSNNGVRRNTYPGKIDISDKTVYSENLSDISNNIDEQGENPVILQVPPTSSRRSTLFKILDNEETTLKSIQNSNQKTRKNINSTRKKFINYDSNYFKCQDQAHKESYLGNIKSDQLQMVDKNSFRQHKTKSNSISELCSYTPETYGRPISYTNQNSIGNEKVKSLDKLPNSNYMLLPKINEMGLDAQEQYHGSPVYAEDGGKFVHLYPNINMDINFDTQKSILARKGSKYDTKNSVYSSGYSLVPAPTTREKVLGSNEVLSGGKKRKRQAELSSRVRSVQPVPRDPDGKYILPIQVGILTLLDLGTIVYDRDSFHSERYIWPVGYLVQREYLSMNEPNKLVIYTCRISDGGDGPRFHIEPEDMPNNPIIAHTATGAWTTVVKRVNSINNKNHSNSASGPDYFGFSHPTIAKMIQDLPNSDKCKNYVLQKFVEMKERHVRGVIKKGRGEDGGKFVHLYPNINMDINFDTQKSILARKGSKYDTKNSVYSSGYSLVPAPTTREKVLGSNEVLSGGKKRKRQAELSSRVRSVQPVPRDPDGKYILPIQVGILTLLDLGTIVYDRDSFHSERYIWPVGYLVQREYLSMNEPNKLVIYTCRISDGGDGPRFHIEPEDMPNNPIIAHTATGAWTTVVKRVNSINNKNHSNSASGPDYFGFSHPTIAKMIQDLPNSDKCKNYVLQKFVEMKERHVRGVIKKGRGGKPNANMLRRGQRALLTALCSSLGVGSRGHVELCYHQ</sequence>
<reference evidence="6 7" key="1">
    <citation type="journal article" date="2018" name="MBio">
        <title>Comparative Genomics Reveals the Core Gene Toolbox for the Fungus-Insect Symbiosis.</title>
        <authorList>
            <person name="Wang Y."/>
            <person name="Stata M."/>
            <person name="Wang W."/>
            <person name="Stajich J.E."/>
            <person name="White M.M."/>
            <person name="Moncalvo J.M."/>
        </authorList>
    </citation>
    <scope>NUCLEOTIDE SEQUENCE [LARGE SCALE GENOMIC DNA]</scope>
    <source>
        <strain evidence="6 7">AUS-77-4</strain>
    </source>
</reference>
<dbReference type="InterPro" id="IPR003889">
    <property type="entry name" value="FYrich_C"/>
</dbReference>
<dbReference type="PANTHER" id="PTHR22715">
    <property type="entry name" value="TRANSFORMING GROWTH FACTOR BETA REGULATED GENE 1"/>
    <property type="match status" value="1"/>
</dbReference>
<feature type="transmembrane region" description="Helical" evidence="5">
    <location>
        <begin position="267"/>
        <end position="289"/>
    </location>
</feature>
<proteinExistence type="predicted"/>
<feature type="coiled-coil region" evidence="3">
    <location>
        <begin position="786"/>
        <end position="813"/>
    </location>
</feature>